<keyword evidence="2" id="KW-1133">Transmembrane helix</keyword>
<dbReference type="Proteomes" id="UP000604825">
    <property type="component" value="Unassembled WGS sequence"/>
</dbReference>
<feature type="transmembrane region" description="Helical" evidence="2">
    <location>
        <begin position="74"/>
        <end position="97"/>
    </location>
</feature>
<dbReference type="OrthoDB" id="10514570at2759"/>
<protein>
    <submittedName>
        <fullName evidence="3">Uncharacterized protein</fullName>
    </submittedName>
</protein>
<reference evidence="3" key="1">
    <citation type="submission" date="2020-10" db="EMBL/GenBank/DDBJ databases">
        <authorList>
            <person name="Han B."/>
            <person name="Lu T."/>
            <person name="Zhao Q."/>
            <person name="Huang X."/>
            <person name="Zhao Y."/>
        </authorList>
    </citation>
    <scope>NUCLEOTIDE SEQUENCE</scope>
</reference>
<gene>
    <name evidence="3" type="ORF">NCGR_LOCUS17016</name>
</gene>
<evidence type="ECO:0000313" key="3">
    <source>
        <dbReference type="EMBL" id="CAD6224851.1"/>
    </source>
</evidence>
<keyword evidence="2" id="KW-0812">Transmembrane</keyword>
<evidence type="ECO:0000256" key="1">
    <source>
        <dbReference type="SAM" id="MobiDB-lite"/>
    </source>
</evidence>
<organism evidence="3 4">
    <name type="scientific">Miscanthus lutarioriparius</name>
    <dbReference type="NCBI Taxonomy" id="422564"/>
    <lineage>
        <taxon>Eukaryota</taxon>
        <taxon>Viridiplantae</taxon>
        <taxon>Streptophyta</taxon>
        <taxon>Embryophyta</taxon>
        <taxon>Tracheophyta</taxon>
        <taxon>Spermatophyta</taxon>
        <taxon>Magnoliopsida</taxon>
        <taxon>Liliopsida</taxon>
        <taxon>Poales</taxon>
        <taxon>Poaceae</taxon>
        <taxon>PACMAD clade</taxon>
        <taxon>Panicoideae</taxon>
        <taxon>Andropogonodae</taxon>
        <taxon>Andropogoneae</taxon>
        <taxon>Saccharinae</taxon>
        <taxon>Miscanthus</taxon>
    </lineage>
</organism>
<sequence length="153" mass="15562">MEAHPTCPAIPPGPIAAPQPPPSTTTTTPPHPIAAPQEPAAAVAVTTVRSPHPASWFVEPFAAAAADLRVPWPAVVATLVCFAAFFCASVLLFGSFFMLRQPPGAAAVMPAQWKGVRAVAAVFAAVVVGVATCLVATGASADVYVGMHQLVAE</sequence>
<feature type="compositionally biased region" description="Pro residues" evidence="1">
    <location>
        <begin position="8"/>
        <end position="33"/>
    </location>
</feature>
<proteinExistence type="predicted"/>
<evidence type="ECO:0000313" key="4">
    <source>
        <dbReference type="Proteomes" id="UP000604825"/>
    </source>
</evidence>
<dbReference type="EMBL" id="CAJGYO010000004">
    <property type="protein sequence ID" value="CAD6224851.1"/>
    <property type="molecule type" value="Genomic_DNA"/>
</dbReference>
<keyword evidence="4" id="KW-1185">Reference proteome</keyword>
<accession>A0A811NJ85</accession>
<keyword evidence="2" id="KW-0472">Membrane</keyword>
<name>A0A811NJ85_9POAL</name>
<feature type="region of interest" description="Disordered" evidence="1">
    <location>
        <begin position="1"/>
        <end position="33"/>
    </location>
</feature>
<comment type="caution">
    <text evidence="3">The sequence shown here is derived from an EMBL/GenBank/DDBJ whole genome shotgun (WGS) entry which is preliminary data.</text>
</comment>
<evidence type="ECO:0000256" key="2">
    <source>
        <dbReference type="SAM" id="Phobius"/>
    </source>
</evidence>
<feature type="transmembrane region" description="Helical" evidence="2">
    <location>
        <begin position="118"/>
        <end position="141"/>
    </location>
</feature>
<dbReference type="AlphaFoldDB" id="A0A811NJ85"/>